<evidence type="ECO:0000259" key="7">
    <source>
        <dbReference type="PROSITE" id="PS50111"/>
    </source>
</evidence>
<dbReference type="PANTHER" id="PTHR43531">
    <property type="entry name" value="PROTEIN ICFG"/>
    <property type="match status" value="1"/>
</dbReference>
<name>A0A246JMD7_9BURK</name>
<dbReference type="InterPro" id="IPR004090">
    <property type="entry name" value="Chemotax_Me-accpt_rcpt"/>
</dbReference>
<dbReference type="SMART" id="SM00283">
    <property type="entry name" value="MA"/>
    <property type="match status" value="1"/>
</dbReference>
<dbReference type="Proteomes" id="UP000197468">
    <property type="component" value="Unassembled WGS sequence"/>
</dbReference>
<dbReference type="Pfam" id="PF00015">
    <property type="entry name" value="MCPsignal"/>
    <property type="match status" value="1"/>
</dbReference>
<dbReference type="GO" id="GO:0004888">
    <property type="term" value="F:transmembrane signaling receptor activity"/>
    <property type="evidence" value="ECO:0007669"/>
    <property type="project" value="InterPro"/>
</dbReference>
<dbReference type="FunFam" id="1.10.287.950:FF:000001">
    <property type="entry name" value="Methyl-accepting chemotaxis sensory transducer"/>
    <property type="match status" value="1"/>
</dbReference>
<dbReference type="OrthoDB" id="9763018at2"/>
<evidence type="ECO:0000256" key="2">
    <source>
        <dbReference type="ARBA" id="ARBA00022481"/>
    </source>
</evidence>
<dbReference type="GO" id="GO:0006935">
    <property type="term" value="P:chemotaxis"/>
    <property type="evidence" value="ECO:0007669"/>
    <property type="project" value="InterPro"/>
</dbReference>
<keyword evidence="6" id="KW-0472">Membrane</keyword>
<dbReference type="SUPFAM" id="SSF58104">
    <property type="entry name" value="Methyl-accepting chemotaxis protein (MCP) signaling domain"/>
    <property type="match status" value="1"/>
</dbReference>
<dbReference type="CDD" id="cd19411">
    <property type="entry name" value="MCP2201-like_sensor"/>
    <property type="match status" value="1"/>
</dbReference>
<protein>
    <recommendedName>
        <fullName evidence="7">Methyl-accepting transducer domain-containing protein</fullName>
    </recommendedName>
</protein>
<gene>
    <name evidence="8" type="ORF">CDN99_05065</name>
</gene>
<feature type="domain" description="Methyl-accepting transducer" evidence="7">
    <location>
        <begin position="274"/>
        <end position="503"/>
    </location>
</feature>
<evidence type="ECO:0000256" key="6">
    <source>
        <dbReference type="SAM" id="Phobius"/>
    </source>
</evidence>
<organism evidence="8 9">
    <name type="scientific">Roseateles aquatilis</name>
    <dbReference type="NCBI Taxonomy" id="431061"/>
    <lineage>
        <taxon>Bacteria</taxon>
        <taxon>Pseudomonadati</taxon>
        <taxon>Pseudomonadota</taxon>
        <taxon>Betaproteobacteria</taxon>
        <taxon>Burkholderiales</taxon>
        <taxon>Sphaerotilaceae</taxon>
        <taxon>Roseateles</taxon>
    </lineage>
</organism>
<dbReference type="InterPro" id="IPR051310">
    <property type="entry name" value="MCP_chemotaxis"/>
</dbReference>
<accession>A0A246JMD7</accession>
<keyword evidence="5" id="KW-0175">Coiled coil</keyword>
<feature type="coiled-coil region" evidence="5">
    <location>
        <begin position="74"/>
        <end position="101"/>
    </location>
</feature>
<comment type="caution">
    <text evidence="8">The sequence shown here is derived from an EMBL/GenBank/DDBJ whole genome shotgun (WGS) entry which is preliminary data.</text>
</comment>
<feature type="transmembrane region" description="Helical" evidence="6">
    <location>
        <begin position="193"/>
        <end position="213"/>
    </location>
</feature>
<evidence type="ECO:0000256" key="1">
    <source>
        <dbReference type="ARBA" id="ARBA00004370"/>
    </source>
</evidence>
<feature type="transmembrane region" description="Helical" evidence="6">
    <location>
        <begin position="12"/>
        <end position="32"/>
    </location>
</feature>
<reference evidence="8 9" key="1">
    <citation type="journal article" date="2008" name="Int. J. Syst. Evol. Microbiol.">
        <title>Description of Roseateles aquatilis sp. nov. and Roseateles terrae sp. nov., in the class Betaproteobacteria, and emended description of the genus Roseateles.</title>
        <authorList>
            <person name="Gomila M."/>
            <person name="Bowien B."/>
            <person name="Falsen E."/>
            <person name="Moore E.R."/>
            <person name="Lalucat J."/>
        </authorList>
    </citation>
    <scope>NUCLEOTIDE SEQUENCE [LARGE SCALE GENOMIC DNA]</scope>
    <source>
        <strain evidence="8 9">CCUG 48205</strain>
    </source>
</reference>
<comment type="subcellular location">
    <subcellularLocation>
        <location evidence="1">Membrane</location>
    </subcellularLocation>
</comment>
<dbReference type="EMBL" id="NIOF01000001">
    <property type="protein sequence ID" value="OWQ93808.1"/>
    <property type="molecule type" value="Genomic_DNA"/>
</dbReference>
<evidence type="ECO:0000256" key="5">
    <source>
        <dbReference type="SAM" id="Coils"/>
    </source>
</evidence>
<dbReference type="AlphaFoldDB" id="A0A246JMD7"/>
<dbReference type="GO" id="GO:0005886">
    <property type="term" value="C:plasma membrane"/>
    <property type="evidence" value="ECO:0007669"/>
    <property type="project" value="TreeGrafter"/>
</dbReference>
<dbReference type="Gene3D" id="1.10.287.950">
    <property type="entry name" value="Methyl-accepting chemotaxis protein"/>
    <property type="match status" value="1"/>
</dbReference>
<dbReference type="PANTHER" id="PTHR43531:SF14">
    <property type="entry name" value="METHYL-ACCEPTING CHEMOTAXIS PROTEIN I-RELATED"/>
    <property type="match status" value="1"/>
</dbReference>
<keyword evidence="6" id="KW-0812">Transmembrane</keyword>
<evidence type="ECO:0000313" key="9">
    <source>
        <dbReference type="Proteomes" id="UP000197468"/>
    </source>
</evidence>
<dbReference type="InterPro" id="IPR024478">
    <property type="entry name" value="HlyB_4HB_MCP"/>
</dbReference>
<dbReference type="Pfam" id="PF12729">
    <property type="entry name" value="4HB_MCP_1"/>
    <property type="match status" value="1"/>
</dbReference>
<dbReference type="PRINTS" id="PR00260">
    <property type="entry name" value="CHEMTRNSDUCR"/>
</dbReference>
<dbReference type="InterPro" id="IPR047347">
    <property type="entry name" value="YvaQ-like_sensor"/>
</dbReference>
<evidence type="ECO:0000256" key="4">
    <source>
        <dbReference type="PROSITE-ProRule" id="PRU00284"/>
    </source>
</evidence>
<dbReference type="InterPro" id="IPR004089">
    <property type="entry name" value="MCPsignal_dom"/>
</dbReference>
<sequence>MNIANWRLATKLAASFVMLVVLCALVGGMGLMQMSEIHRNTTEIADDWMPSIQSMAAIRVKANQIRRMEPDHIMSVDEREMDQIERSIAAAREELLLAEKAYQPFISSDEERRLYAEIVAAREAYFSTQEKLLKLSRAVEGVDPATRDFFRGDSRASFNHWVQAIEKNADYNAAGGQRSREAAARNYETGRGLNVSLTLMALLVAVGLAWLLMRHVRGILGGDPSDAARLVRQVADGDLSGHIEVRPGDQRSLIAALKAMQEGLRQVVGGVRQGSESVASASAQIAMGNGDLSQRTEEQAAALEETASTMSELGVTLRQTSENAQRADQLARTASEVAQRGGAVVSQFVETMKGINDSSQRIADIIGVIDGIAFQTNILALNAAVEAARAGEQGRGFAVVASEVRSLAQRSAGAAKEIKTLITASVERVEHGSGLVERAGETMDEIVAAIGRVTEVVGEISGATSEQSQGVNQVGEAVSQMDQVTQQNAALVEESAAAAESLRQQAQALVASVARFRLEESPGLR</sequence>
<keyword evidence="2" id="KW-0488">Methylation</keyword>
<keyword evidence="6" id="KW-1133">Transmembrane helix</keyword>
<dbReference type="RefSeq" id="WP_088383095.1">
    <property type="nucleotide sequence ID" value="NZ_NIOF01000001.1"/>
</dbReference>
<evidence type="ECO:0000313" key="8">
    <source>
        <dbReference type="EMBL" id="OWQ93808.1"/>
    </source>
</evidence>
<proteinExistence type="inferred from homology"/>
<dbReference type="CDD" id="cd11386">
    <property type="entry name" value="MCP_signal"/>
    <property type="match status" value="1"/>
</dbReference>
<dbReference type="PROSITE" id="PS50111">
    <property type="entry name" value="CHEMOTAXIS_TRANSDUC_2"/>
    <property type="match status" value="1"/>
</dbReference>
<dbReference type="GO" id="GO:0007165">
    <property type="term" value="P:signal transduction"/>
    <property type="evidence" value="ECO:0007669"/>
    <property type="project" value="UniProtKB-KW"/>
</dbReference>
<keyword evidence="4" id="KW-0807">Transducer</keyword>
<comment type="similarity">
    <text evidence="3">Belongs to the methyl-accepting chemotaxis (MCP) protein family.</text>
</comment>
<keyword evidence="9" id="KW-1185">Reference proteome</keyword>
<evidence type="ECO:0000256" key="3">
    <source>
        <dbReference type="ARBA" id="ARBA00029447"/>
    </source>
</evidence>